<dbReference type="Pfam" id="PF12822">
    <property type="entry name" value="ECF_trnsprt"/>
    <property type="match status" value="1"/>
</dbReference>
<evidence type="ECO:0000256" key="3">
    <source>
        <dbReference type="ARBA" id="ARBA00022448"/>
    </source>
</evidence>
<dbReference type="eggNOG" id="COG3601">
    <property type="taxonomic scope" value="Bacteria"/>
</dbReference>
<protein>
    <recommendedName>
        <fullName evidence="8">Riboflavin transporter</fullName>
    </recommendedName>
</protein>
<comment type="similarity">
    <text evidence="2 8">Belongs to the prokaryotic riboflavin transporter (P-RFT) (TC 2.A.87) family.</text>
</comment>
<keyword evidence="6 9" id="KW-1133">Transmembrane helix</keyword>
<dbReference type="InterPro" id="IPR025720">
    <property type="entry name" value="RibU"/>
</dbReference>
<dbReference type="PIRSF" id="PIRSF037778">
    <property type="entry name" value="UCP037778_transp_RibU"/>
    <property type="match status" value="1"/>
</dbReference>
<comment type="subcellular location">
    <subcellularLocation>
        <location evidence="1">Cell membrane</location>
        <topology evidence="1">Multi-pass membrane protein</topology>
    </subcellularLocation>
</comment>
<dbReference type="Gene3D" id="1.10.1760.20">
    <property type="match status" value="1"/>
</dbReference>
<organism evidence="10 11">
    <name type="scientific">Slackia exigua (strain ATCC 700122 / DSM 15923 / CIP 105133 / JCM 11022 / KCTC 5966 / S-7)</name>
    <dbReference type="NCBI Taxonomy" id="649764"/>
    <lineage>
        <taxon>Bacteria</taxon>
        <taxon>Bacillati</taxon>
        <taxon>Actinomycetota</taxon>
        <taxon>Coriobacteriia</taxon>
        <taxon>Eggerthellales</taxon>
        <taxon>Eggerthellaceae</taxon>
        <taxon>Slackia</taxon>
    </lineage>
</organism>
<feature type="transmembrane region" description="Helical" evidence="9">
    <location>
        <begin position="99"/>
        <end position="116"/>
    </location>
</feature>
<comment type="function">
    <text evidence="8">Probably a riboflavin-binding protein that interacts with the energy-coupling factor (ECF) ABC-transporter complex.</text>
</comment>
<keyword evidence="5 9" id="KW-0812">Transmembrane</keyword>
<keyword evidence="11" id="KW-1185">Reference proteome</keyword>
<feature type="transmembrane region" description="Helical" evidence="9">
    <location>
        <begin position="62"/>
        <end position="87"/>
    </location>
</feature>
<keyword evidence="7 8" id="KW-0472">Membrane</keyword>
<gene>
    <name evidence="10" type="ORF">HMPREF0762_00804</name>
</gene>
<keyword evidence="3 8" id="KW-0813">Transport</keyword>
<dbReference type="AlphaFoldDB" id="D0WG53"/>
<proteinExistence type="inferred from homology"/>
<evidence type="ECO:0000313" key="10">
    <source>
        <dbReference type="EMBL" id="EEZ61466.1"/>
    </source>
</evidence>
<dbReference type="GO" id="GO:0005886">
    <property type="term" value="C:plasma membrane"/>
    <property type="evidence" value="ECO:0007669"/>
    <property type="project" value="UniProtKB-SubCell"/>
</dbReference>
<dbReference type="GO" id="GO:0032217">
    <property type="term" value="F:riboflavin transmembrane transporter activity"/>
    <property type="evidence" value="ECO:0007669"/>
    <property type="project" value="UniProtKB-UniRule"/>
</dbReference>
<dbReference type="HOGENOM" id="CLU_086673_0_0_11"/>
<dbReference type="PANTHER" id="PTHR38438">
    <property type="entry name" value="RIBOFLAVIN TRANSPORTER RIBU"/>
    <property type="match status" value="1"/>
</dbReference>
<dbReference type="EMBL" id="ACUX02000006">
    <property type="protein sequence ID" value="EEZ61466.1"/>
    <property type="molecule type" value="Genomic_DNA"/>
</dbReference>
<evidence type="ECO:0000256" key="2">
    <source>
        <dbReference type="ARBA" id="ARBA00005540"/>
    </source>
</evidence>
<keyword evidence="4 8" id="KW-1003">Cell membrane</keyword>
<name>D0WG53_SLAES</name>
<dbReference type="Proteomes" id="UP000006001">
    <property type="component" value="Unassembled WGS sequence"/>
</dbReference>
<dbReference type="OrthoDB" id="9809216at2"/>
<dbReference type="STRING" id="649764.HMPREF0762_00804"/>
<feature type="transmembrane region" description="Helical" evidence="9">
    <location>
        <begin position="128"/>
        <end position="153"/>
    </location>
</feature>
<sequence length="204" mass="21753">MEEAGDAIMSEQSRIASIKNTNRWDTRQLVTMGLMTALAALLSFVQFPIFPGADFLKYDPSLAASMVVGFAYGAGPGMVVALLAATIQGLIMGNWVGALMNYVAALCFILPASLIYKRFHTFKGAIGGLLVSIVVVVVGNCASNLTLGVWFFYGSADAILPLMLPAVIPFNIMKAGLNSLLALAVYKTVSNLITPKKDQVKGRE</sequence>
<evidence type="ECO:0000256" key="5">
    <source>
        <dbReference type="ARBA" id="ARBA00022692"/>
    </source>
</evidence>
<evidence type="ECO:0000256" key="8">
    <source>
        <dbReference type="PIRNR" id="PIRNR037778"/>
    </source>
</evidence>
<comment type="caution">
    <text evidence="10">The sequence shown here is derived from an EMBL/GenBank/DDBJ whole genome shotgun (WGS) entry which is preliminary data.</text>
</comment>
<dbReference type="PANTHER" id="PTHR38438:SF1">
    <property type="entry name" value="RIBOFLAVIN TRANSPORTER RIBU"/>
    <property type="match status" value="1"/>
</dbReference>
<accession>D0WG53</accession>
<evidence type="ECO:0000256" key="1">
    <source>
        <dbReference type="ARBA" id="ARBA00004651"/>
    </source>
</evidence>
<evidence type="ECO:0000256" key="7">
    <source>
        <dbReference type="ARBA" id="ARBA00023136"/>
    </source>
</evidence>
<dbReference type="InterPro" id="IPR024529">
    <property type="entry name" value="ECF_trnsprt_substrate-spec"/>
</dbReference>
<evidence type="ECO:0000256" key="9">
    <source>
        <dbReference type="SAM" id="Phobius"/>
    </source>
</evidence>
<evidence type="ECO:0000313" key="11">
    <source>
        <dbReference type="Proteomes" id="UP000006001"/>
    </source>
</evidence>
<reference evidence="10" key="1">
    <citation type="submission" date="2009-10" db="EMBL/GenBank/DDBJ databases">
        <authorList>
            <person name="Weinstock G."/>
            <person name="Sodergren E."/>
            <person name="Clifton S."/>
            <person name="Fulton L."/>
            <person name="Fulton B."/>
            <person name="Courtney L."/>
            <person name="Fronick C."/>
            <person name="Harrison M."/>
            <person name="Strong C."/>
            <person name="Farmer C."/>
            <person name="Delahaunty K."/>
            <person name="Markovic C."/>
            <person name="Hall O."/>
            <person name="Minx P."/>
            <person name="Tomlinson C."/>
            <person name="Mitreva M."/>
            <person name="Nelson J."/>
            <person name="Hou S."/>
            <person name="Wollam A."/>
            <person name="Pepin K.H."/>
            <person name="Johnson M."/>
            <person name="Bhonagiri V."/>
            <person name="Nash W.E."/>
            <person name="Warren W."/>
            <person name="Chinwalla A."/>
            <person name="Mardis E.R."/>
            <person name="Wilson R.K."/>
        </authorList>
    </citation>
    <scope>NUCLEOTIDE SEQUENCE [LARGE SCALE GENOMIC DNA]</scope>
    <source>
        <strain evidence="10">ATCC 700122</strain>
    </source>
</reference>
<feature type="transmembrane region" description="Helical" evidence="9">
    <location>
        <begin position="29"/>
        <end position="50"/>
    </location>
</feature>
<evidence type="ECO:0000256" key="6">
    <source>
        <dbReference type="ARBA" id="ARBA00022989"/>
    </source>
</evidence>
<evidence type="ECO:0000256" key="4">
    <source>
        <dbReference type="ARBA" id="ARBA00022475"/>
    </source>
</evidence>